<keyword evidence="2" id="KW-1185">Reference proteome</keyword>
<protein>
    <recommendedName>
        <fullName evidence="3">F-box domain-containing protein</fullName>
    </recommendedName>
</protein>
<evidence type="ECO:0000313" key="2">
    <source>
        <dbReference type="Proteomes" id="UP000305067"/>
    </source>
</evidence>
<name>A0A5C3QYR8_9AGAR</name>
<evidence type="ECO:0008006" key="3">
    <source>
        <dbReference type="Google" id="ProtNLM"/>
    </source>
</evidence>
<dbReference type="EMBL" id="ML178814">
    <property type="protein sequence ID" value="TFL07163.1"/>
    <property type="molecule type" value="Genomic_DNA"/>
</dbReference>
<accession>A0A5C3QYR8</accession>
<reference evidence="1 2" key="1">
    <citation type="journal article" date="2019" name="Nat. Ecol. Evol.">
        <title>Megaphylogeny resolves global patterns of mushroom evolution.</title>
        <authorList>
            <person name="Varga T."/>
            <person name="Krizsan K."/>
            <person name="Foldi C."/>
            <person name="Dima B."/>
            <person name="Sanchez-Garcia M."/>
            <person name="Sanchez-Ramirez S."/>
            <person name="Szollosi G.J."/>
            <person name="Szarkandi J.G."/>
            <person name="Papp V."/>
            <person name="Albert L."/>
            <person name="Andreopoulos W."/>
            <person name="Angelini C."/>
            <person name="Antonin V."/>
            <person name="Barry K.W."/>
            <person name="Bougher N.L."/>
            <person name="Buchanan P."/>
            <person name="Buyck B."/>
            <person name="Bense V."/>
            <person name="Catcheside P."/>
            <person name="Chovatia M."/>
            <person name="Cooper J."/>
            <person name="Damon W."/>
            <person name="Desjardin D."/>
            <person name="Finy P."/>
            <person name="Geml J."/>
            <person name="Haridas S."/>
            <person name="Hughes K."/>
            <person name="Justo A."/>
            <person name="Karasinski D."/>
            <person name="Kautmanova I."/>
            <person name="Kiss B."/>
            <person name="Kocsube S."/>
            <person name="Kotiranta H."/>
            <person name="LaButti K.M."/>
            <person name="Lechner B.E."/>
            <person name="Liimatainen K."/>
            <person name="Lipzen A."/>
            <person name="Lukacs Z."/>
            <person name="Mihaltcheva S."/>
            <person name="Morgado L.N."/>
            <person name="Niskanen T."/>
            <person name="Noordeloos M.E."/>
            <person name="Ohm R.A."/>
            <person name="Ortiz-Santana B."/>
            <person name="Ovrebo C."/>
            <person name="Racz N."/>
            <person name="Riley R."/>
            <person name="Savchenko A."/>
            <person name="Shiryaev A."/>
            <person name="Soop K."/>
            <person name="Spirin V."/>
            <person name="Szebenyi C."/>
            <person name="Tomsovsky M."/>
            <person name="Tulloss R.E."/>
            <person name="Uehling J."/>
            <person name="Grigoriev I.V."/>
            <person name="Vagvolgyi C."/>
            <person name="Papp T."/>
            <person name="Martin F.M."/>
            <person name="Miettinen O."/>
            <person name="Hibbett D.S."/>
            <person name="Nagy L.G."/>
        </authorList>
    </citation>
    <scope>NUCLEOTIDE SEQUENCE [LARGE SCALE GENOMIC DNA]</scope>
    <source>
        <strain evidence="1 2">CBS 309.79</strain>
    </source>
</reference>
<organism evidence="1 2">
    <name type="scientific">Pterulicium gracile</name>
    <dbReference type="NCBI Taxonomy" id="1884261"/>
    <lineage>
        <taxon>Eukaryota</taxon>
        <taxon>Fungi</taxon>
        <taxon>Dikarya</taxon>
        <taxon>Basidiomycota</taxon>
        <taxon>Agaricomycotina</taxon>
        <taxon>Agaricomycetes</taxon>
        <taxon>Agaricomycetidae</taxon>
        <taxon>Agaricales</taxon>
        <taxon>Pleurotineae</taxon>
        <taxon>Pterulaceae</taxon>
        <taxon>Pterulicium</taxon>
    </lineage>
</organism>
<dbReference type="Proteomes" id="UP000305067">
    <property type="component" value="Unassembled WGS sequence"/>
</dbReference>
<proteinExistence type="predicted"/>
<dbReference type="OrthoDB" id="3259136at2759"/>
<dbReference type="AlphaFoldDB" id="A0A5C3QYR8"/>
<evidence type="ECO:0000313" key="1">
    <source>
        <dbReference type="EMBL" id="TFL07163.1"/>
    </source>
</evidence>
<sequence length="358" mass="39083">MNLVDAFPPELIVKIVKLTLVSSDSDPSSASSSSINRSSIQTLLCVCKPLTHLVKTLIYHNVVLHSPEAMERFTRTVMEMSQRKQGQDFLRQTVRGLVILCTPSSVSSSASFAATFFAFTRPSRVTDEWDLMVQRLKTIVGGCKGLKMVALPGPWRFPVRRAINEVLRGSPSVEEIILQSMYEPLTDSKKTTPSISALESPGPTRLRVCEPGDVWSSPLQTIAAMGVSADGAGLEHLHLARRIDANEDNDVVFVDEVVEILSGPLGKKMKKVVVSLFGGSAASSSTLPVAPLSAFEESGDEEEEDRYAESHIGRLLANAHRRWGGRIEVRVGAYGAWCKDWAGEKALISSVGSLRFWG</sequence>
<gene>
    <name evidence="1" type="ORF">BDV98DRAFT_587676</name>
</gene>